<dbReference type="SUPFAM" id="SSF54593">
    <property type="entry name" value="Glyoxalase/Bleomycin resistance protein/Dihydroxybiphenyl dioxygenase"/>
    <property type="match status" value="1"/>
</dbReference>
<accession>A0A074U5M7</accession>
<dbReference type="EMBL" id="JHEH01000009">
    <property type="protein sequence ID" value="KEP69942.1"/>
    <property type="molecule type" value="Genomic_DNA"/>
</dbReference>
<dbReference type="OrthoDB" id="9795306at2"/>
<dbReference type="Gene3D" id="3.30.720.110">
    <property type="match status" value="1"/>
</dbReference>
<dbReference type="AlphaFoldDB" id="A0A074U5M7"/>
<proteinExistence type="predicted"/>
<feature type="domain" description="VOC" evidence="1">
    <location>
        <begin position="3"/>
        <end position="129"/>
    </location>
</feature>
<name>A0A074U5M7_9RHOB</name>
<dbReference type="Gene3D" id="3.30.720.120">
    <property type="match status" value="1"/>
</dbReference>
<sequence>MSSLTSVSPYIVVRGGEAAIAFYKAAFGAEEIFRMTDPSDGRIGHAELRFGESVVMLSDEYPDFGAVSPDTVGGSPVSLHLSTKAVDADVARAAAQGATVLRAATDQSFGERSALVLDPFGHRWMLSQTIEAVSPQEMQRRWNEETGA</sequence>
<evidence type="ECO:0000313" key="2">
    <source>
        <dbReference type="EMBL" id="KEP69942.1"/>
    </source>
</evidence>
<evidence type="ECO:0000259" key="1">
    <source>
        <dbReference type="PROSITE" id="PS51819"/>
    </source>
</evidence>
<dbReference type="InterPro" id="IPR004360">
    <property type="entry name" value="Glyas_Fos-R_dOase_dom"/>
</dbReference>
<dbReference type="Proteomes" id="UP000027725">
    <property type="component" value="Unassembled WGS sequence"/>
</dbReference>
<dbReference type="PANTHER" id="PTHR34109">
    <property type="entry name" value="BNAUNNG04460D PROTEIN-RELATED"/>
    <property type="match status" value="1"/>
</dbReference>
<organism evidence="2 3">
    <name type="scientific">Thioclava dalianensis</name>
    <dbReference type="NCBI Taxonomy" id="1185766"/>
    <lineage>
        <taxon>Bacteria</taxon>
        <taxon>Pseudomonadati</taxon>
        <taxon>Pseudomonadota</taxon>
        <taxon>Alphaproteobacteria</taxon>
        <taxon>Rhodobacterales</taxon>
        <taxon>Paracoccaceae</taxon>
        <taxon>Thioclava</taxon>
    </lineage>
</organism>
<dbReference type="PROSITE" id="PS51819">
    <property type="entry name" value="VOC"/>
    <property type="match status" value="1"/>
</dbReference>
<reference evidence="2 3" key="1">
    <citation type="submission" date="2014-03" db="EMBL/GenBank/DDBJ databases">
        <title>The draft genome sequence of Thioclava dalianensis DLFJ1-1.</title>
        <authorList>
            <person name="Lai Q."/>
            <person name="Shao Z."/>
        </authorList>
    </citation>
    <scope>NUCLEOTIDE SEQUENCE [LARGE SCALE GENOMIC DNA]</scope>
    <source>
        <strain evidence="2 3">DLFJ1-1</strain>
    </source>
</reference>
<dbReference type="PANTHER" id="PTHR34109:SF1">
    <property type="entry name" value="VOC DOMAIN-CONTAINING PROTEIN"/>
    <property type="match status" value="1"/>
</dbReference>
<evidence type="ECO:0000313" key="3">
    <source>
        <dbReference type="Proteomes" id="UP000027725"/>
    </source>
</evidence>
<comment type="caution">
    <text evidence="2">The sequence shown here is derived from an EMBL/GenBank/DDBJ whole genome shotgun (WGS) entry which is preliminary data.</text>
</comment>
<gene>
    <name evidence="2" type="ORF">DL1_20870</name>
</gene>
<dbReference type="InterPro" id="IPR037523">
    <property type="entry name" value="VOC_core"/>
</dbReference>
<dbReference type="Pfam" id="PF00903">
    <property type="entry name" value="Glyoxalase"/>
    <property type="match status" value="1"/>
</dbReference>
<dbReference type="CDD" id="cd07246">
    <property type="entry name" value="VOC_like"/>
    <property type="match status" value="1"/>
</dbReference>
<dbReference type="InterPro" id="IPR029068">
    <property type="entry name" value="Glyas_Bleomycin-R_OHBP_Dase"/>
</dbReference>
<protein>
    <submittedName>
        <fullName evidence="2">Glyxoylase</fullName>
    </submittedName>
</protein>
<dbReference type="eggNOG" id="COG2764">
    <property type="taxonomic scope" value="Bacteria"/>
</dbReference>
<keyword evidence="3" id="KW-1185">Reference proteome</keyword>
<dbReference type="RefSeq" id="WP_038065337.1">
    <property type="nucleotide sequence ID" value="NZ_FOVB01000002.1"/>
</dbReference>